<dbReference type="GO" id="GO:0016787">
    <property type="term" value="F:hydrolase activity"/>
    <property type="evidence" value="ECO:0007669"/>
    <property type="project" value="UniProtKB-KW"/>
</dbReference>
<organism evidence="2 3">
    <name type="scientific">Tsukamurella soli</name>
    <dbReference type="NCBI Taxonomy" id="644556"/>
    <lineage>
        <taxon>Bacteria</taxon>
        <taxon>Bacillati</taxon>
        <taxon>Actinomycetota</taxon>
        <taxon>Actinomycetes</taxon>
        <taxon>Mycobacteriales</taxon>
        <taxon>Tsukamurellaceae</taxon>
        <taxon>Tsukamurella</taxon>
    </lineage>
</organism>
<dbReference type="EMBL" id="BAABFR010000014">
    <property type="protein sequence ID" value="GAA4387907.1"/>
    <property type="molecule type" value="Genomic_DNA"/>
</dbReference>
<dbReference type="SUPFAM" id="SSF53474">
    <property type="entry name" value="alpha/beta-Hydrolases"/>
    <property type="match status" value="1"/>
</dbReference>
<reference evidence="3" key="1">
    <citation type="journal article" date="2019" name="Int. J. Syst. Evol. Microbiol.">
        <title>The Global Catalogue of Microorganisms (GCM) 10K type strain sequencing project: providing services to taxonomists for standard genome sequencing and annotation.</title>
        <authorList>
            <consortium name="The Broad Institute Genomics Platform"/>
            <consortium name="The Broad Institute Genome Sequencing Center for Infectious Disease"/>
            <person name="Wu L."/>
            <person name="Ma J."/>
        </authorList>
    </citation>
    <scope>NUCLEOTIDE SEQUENCE [LARGE SCALE GENOMIC DNA]</scope>
    <source>
        <strain evidence="3">JCM 17688</strain>
    </source>
</reference>
<accession>A0ABP8JAU0</accession>
<dbReference type="InterPro" id="IPR029058">
    <property type="entry name" value="AB_hydrolase_fold"/>
</dbReference>
<dbReference type="InterPro" id="IPR000073">
    <property type="entry name" value="AB_hydrolase_1"/>
</dbReference>
<dbReference type="InterPro" id="IPR050471">
    <property type="entry name" value="AB_hydrolase"/>
</dbReference>
<keyword evidence="3" id="KW-1185">Reference proteome</keyword>
<dbReference type="RefSeq" id="WP_344992597.1">
    <property type="nucleotide sequence ID" value="NZ_BAABFR010000014.1"/>
</dbReference>
<feature type="domain" description="AB hydrolase-1" evidence="1">
    <location>
        <begin position="26"/>
        <end position="137"/>
    </location>
</feature>
<protein>
    <submittedName>
        <fullName evidence="2">Alpha/beta hydrolase</fullName>
    </submittedName>
</protein>
<dbReference type="Gene3D" id="3.40.50.1820">
    <property type="entry name" value="alpha/beta hydrolase"/>
    <property type="match status" value="1"/>
</dbReference>
<proteinExistence type="predicted"/>
<dbReference type="PANTHER" id="PTHR43433:SF5">
    <property type="entry name" value="AB HYDROLASE-1 DOMAIN-CONTAINING PROTEIN"/>
    <property type="match status" value="1"/>
</dbReference>
<keyword evidence="2" id="KW-0378">Hydrolase</keyword>
<dbReference type="PANTHER" id="PTHR43433">
    <property type="entry name" value="HYDROLASE, ALPHA/BETA FOLD FAMILY PROTEIN"/>
    <property type="match status" value="1"/>
</dbReference>
<comment type="caution">
    <text evidence="2">The sequence shown here is derived from an EMBL/GenBank/DDBJ whole genome shotgun (WGS) entry which is preliminary data.</text>
</comment>
<dbReference type="Pfam" id="PF00561">
    <property type="entry name" value="Abhydrolase_1"/>
    <property type="match status" value="1"/>
</dbReference>
<evidence type="ECO:0000313" key="2">
    <source>
        <dbReference type="EMBL" id="GAA4387907.1"/>
    </source>
</evidence>
<evidence type="ECO:0000313" key="3">
    <source>
        <dbReference type="Proteomes" id="UP001500635"/>
    </source>
</evidence>
<name>A0ABP8JAU0_9ACTN</name>
<sequence>MTQLWSDTLEVRRATLSFDVREGHGPTVVALHGLGSSRANDVASGIFDWSPAIGHGRRLVRYDARGHGDSAVKHPAPDDFTWPRLAEDLLDLLDVVSPEERVDAVGVSMGVGTLLHAAVRAPERFRCLALVLPPTAWATRVAQREMYLQMAGLVETRGAAALAALMTIHQPVLLRPWINDPAHPISTAERLADLLPSAGIDTVATAAQVRALTGEVATFFETHESEE</sequence>
<gene>
    <name evidence="2" type="ORF">GCM10023147_12940</name>
</gene>
<evidence type="ECO:0000259" key="1">
    <source>
        <dbReference type="Pfam" id="PF00561"/>
    </source>
</evidence>
<dbReference type="Proteomes" id="UP001500635">
    <property type="component" value="Unassembled WGS sequence"/>
</dbReference>